<comment type="caution">
    <text evidence="1">The sequence shown here is derived from an EMBL/GenBank/DDBJ whole genome shotgun (WGS) entry which is preliminary data.</text>
</comment>
<accession>A0A2I0KXN5</accession>
<organism evidence="1 2">
    <name type="scientific">Punica granatum</name>
    <name type="common">Pomegranate</name>
    <dbReference type="NCBI Taxonomy" id="22663"/>
    <lineage>
        <taxon>Eukaryota</taxon>
        <taxon>Viridiplantae</taxon>
        <taxon>Streptophyta</taxon>
        <taxon>Embryophyta</taxon>
        <taxon>Tracheophyta</taxon>
        <taxon>Spermatophyta</taxon>
        <taxon>Magnoliopsida</taxon>
        <taxon>eudicotyledons</taxon>
        <taxon>Gunneridae</taxon>
        <taxon>Pentapetalae</taxon>
        <taxon>rosids</taxon>
        <taxon>malvids</taxon>
        <taxon>Myrtales</taxon>
        <taxon>Lythraceae</taxon>
        <taxon>Punica</taxon>
    </lineage>
</organism>
<evidence type="ECO:0000313" key="1">
    <source>
        <dbReference type="EMBL" id="PKI73217.1"/>
    </source>
</evidence>
<keyword evidence="2" id="KW-1185">Reference proteome</keyword>
<dbReference type="EMBL" id="PGOL01000282">
    <property type="protein sequence ID" value="PKI73217.1"/>
    <property type="molecule type" value="Genomic_DNA"/>
</dbReference>
<proteinExistence type="predicted"/>
<dbReference type="Proteomes" id="UP000233551">
    <property type="component" value="Unassembled WGS sequence"/>
</dbReference>
<name>A0A2I0KXN5_PUNGR</name>
<dbReference type="AlphaFoldDB" id="A0A2I0KXN5"/>
<protein>
    <submittedName>
        <fullName evidence="1">Uncharacterized protein</fullName>
    </submittedName>
</protein>
<sequence>MDVRDVWMDVRRLGRAVANTGVRRAGARARDWRVRGRAGSRACGCAAVSAREEEEEAETFGARGGCPWAAHEPHGSRGKTKRKLGSRLVAHSKFLVRIERRIVDMRGKTDLMSPRLTLFVEKCLGFV</sequence>
<gene>
    <name evidence="1" type="ORF">CRG98_006415</name>
</gene>
<reference evidence="1 2" key="1">
    <citation type="submission" date="2017-11" db="EMBL/GenBank/DDBJ databases">
        <title>De-novo sequencing of pomegranate (Punica granatum L.) genome.</title>
        <authorList>
            <person name="Akparov Z."/>
            <person name="Amiraslanov A."/>
            <person name="Hajiyeva S."/>
            <person name="Abbasov M."/>
            <person name="Kaur K."/>
            <person name="Hamwieh A."/>
            <person name="Solovyev V."/>
            <person name="Salamov A."/>
            <person name="Braich B."/>
            <person name="Kosarev P."/>
            <person name="Mahmoud A."/>
            <person name="Hajiyev E."/>
            <person name="Babayeva S."/>
            <person name="Izzatullayeva V."/>
            <person name="Mammadov A."/>
            <person name="Mammadov A."/>
            <person name="Sharifova S."/>
            <person name="Ojaghi J."/>
            <person name="Eynullazada K."/>
            <person name="Bayramov B."/>
            <person name="Abdulazimova A."/>
            <person name="Shahmuradov I."/>
        </authorList>
    </citation>
    <scope>NUCLEOTIDE SEQUENCE [LARGE SCALE GENOMIC DNA]</scope>
    <source>
        <strain evidence="2">cv. AG2017</strain>
        <tissue evidence="1">Leaf</tissue>
    </source>
</reference>
<evidence type="ECO:0000313" key="2">
    <source>
        <dbReference type="Proteomes" id="UP000233551"/>
    </source>
</evidence>